<dbReference type="InterPro" id="IPR039420">
    <property type="entry name" value="WalR-like"/>
</dbReference>
<dbReference type="SMART" id="SM00862">
    <property type="entry name" value="Trans_reg_C"/>
    <property type="match status" value="1"/>
</dbReference>
<keyword evidence="1" id="KW-0597">Phosphoprotein</keyword>
<dbReference type="GO" id="GO:0000156">
    <property type="term" value="F:phosphorelay response regulator activity"/>
    <property type="evidence" value="ECO:0007669"/>
    <property type="project" value="TreeGrafter"/>
</dbReference>
<keyword evidence="2" id="KW-0902">Two-component regulatory system</keyword>
<dbReference type="GO" id="GO:0000976">
    <property type="term" value="F:transcription cis-regulatory region binding"/>
    <property type="evidence" value="ECO:0007669"/>
    <property type="project" value="TreeGrafter"/>
</dbReference>
<protein>
    <submittedName>
        <fullName evidence="9">Response regulator transcription factor</fullName>
    </submittedName>
</protein>
<feature type="DNA-binding region" description="OmpR/PhoB-type" evidence="7">
    <location>
        <begin position="140"/>
        <end position="238"/>
    </location>
</feature>
<name>A0AAP3GXS7_9LACO</name>
<dbReference type="PANTHER" id="PTHR48111:SF40">
    <property type="entry name" value="PHOSPHATE REGULON TRANSCRIPTIONAL REGULATORY PROTEIN PHOB"/>
    <property type="match status" value="1"/>
</dbReference>
<evidence type="ECO:0000259" key="8">
    <source>
        <dbReference type="PROSITE" id="PS51755"/>
    </source>
</evidence>
<evidence type="ECO:0000256" key="4">
    <source>
        <dbReference type="ARBA" id="ARBA00023125"/>
    </source>
</evidence>
<dbReference type="RefSeq" id="WP_006587110.1">
    <property type="nucleotide sequence ID" value="NZ_JAKHFC010000007.1"/>
</dbReference>
<dbReference type="EMBL" id="JAKHLF010000007">
    <property type="protein sequence ID" value="MCZ3844878.1"/>
    <property type="molecule type" value="Genomic_DNA"/>
</dbReference>
<dbReference type="AlphaFoldDB" id="A0AAP3GXS7"/>
<dbReference type="GO" id="GO:0032993">
    <property type="term" value="C:protein-DNA complex"/>
    <property type="evidence" value="ECO:0007669"/>
    <property type="project" value="TreeGrafter"/>
</dbReference>
<dbReference type="PANTHER" id="PTHR48111">
    <property type="entry name" value="REGULATOR OF RPOS"/>
    <property type="match status" value="1"/>
</dbReference>
<evidence type="ECO:0000256" key="2">
    <source>
        <dbReference type="ARBA" id="ARBA00023012"/>
    </source>
</evidence>
<reference evidence="9" key="1">
    <citation type="submission" date="2022-01" db="EMBL/GenBank/DDBJ databases">
        <title>VMRC isolate genome collection.</title>
        <authorList>
            <person name="France M."/>
            <person name="Rutt L."/>
            <person name="Humphrys M."/>
            <person name="Ravel J."/>
        </authorList>
    </citation>
    <scope>NUCLEOTIDE SEQUENCE</scope>
    <source>
        <strain evidence="9">C0127B5</strain>
    </source>
</reference>
<evidence type="ECO:0000256" key="1">
    <source>
        <dbReference type="ARBA" id="ARBA00022553"/>
    </source>
</evidence>
<dbReference type="CDD" id="cd00383">
    <property type="entry name" value="trans_reg_C"/>
    <property type="match status" value="1"/>
</dbReference>
<dbReference type="PROSITE" id="PS51755">
    <property type="entry name" value="OMPR_PHOB"/>
    <property type="match status" value="1"/>
</dbReference>
<evidence type="ECO:0000256" key="3">
    <source>
        <dbReference type="ARBA" id="ARBA00023015"/>
    </source>
</evidence>
<comment type="caution">
    <text evidence="9">The sequence shown here is derived from an EMBL/GenBank/DDBJ whole genome shotgun (WGS) entry which is preliminary data.</text>
</comment>
<keyword evidence="4 7" id="KW-0238">DNA-binding</keyword>
<organism evidence="9 10">
    <name type="scientific">Lactobacillus mulieris</name>
    <dbReference type="NCBI Taxonomy" id="2508708"/>
    <lineage>
        <taxon>Bacteria</taxon>
        <taxon>Bacillati</taxon>
        <taxon>Bacillota</taxon>
        <taxon>Bacilli</taxon>
        <taxon>Lactobacillales</taxon>
        <taxon>Lactobacillaceae</taxon>
        <taxon>Lactobacillus</taxon>
    </lineage>
</organism>
<evidence type="ECO:0000313" key="10">
    <source>
        <dbReference type="Proteomes" id="UP001213015"/>
    </source>
</evidence>
<dbReference type="InterPro" id="IPR001867">
    <property type="entry name" value="OmpR/PhoB-type_DNA-bd"/>
</dbReference>
<dbReference type="Proteomes" id="UP001213015">
    <property type="component" value="Unassembled WGS sequence"/>
</dbReference>
<dbReference type="Gene3D" id="1.10.10.10">
    <property type="entry name" value="Winged helix-like DNA-binding domain superfamily/Winged helix DNA-binding domain"/>
    <property type="match status" value="1"/>
</dbReference>
<proteinExistence type="predicted"/>
<evidence type="ECO:0000256" key="5">
    <source>
        <dbReference type="ARBA" id="ARBA00023159"/>
    </source>
</evidence>
<sequence>MTKKFLILSQNPDLTTKLKQLIKKKKENYRHLTTPTSLVVALNDDDDSYSGIFWDITKSNLDTTLATLLLIRNQVAGPIIIFTNSHSDRTLNKLYKAKVDFVADLEINEKLLLRIFEQRLWSYTFKIQPEEKKLAKRANEEIIETGNIKININKYSVFKNNEPVVLTPKEFQLLVYLAQNKGNVISREQLLQKIWGYDLLGSSRIVDIHISHLRDKLEDDSSHPQHILTKRGFGYRFI</sequence>
<feature type="domain" description="OmpR/PhoB-type" evidence="8">
    <location>
        <begin position="140"/>
        <end position="238"/>
    </location>
</feature>
<dbReference type="InterPro" id="IPR016032">
    <property type="entry name" value="Sig_transdc_resp-reg_C-effctor"/>
</dbReference>
<dbReference type="SUPFAM" id="SSF46894">
    <property type="entry name" value="C-terminal effector domain of the bipartite response regulators"/>
    <property type="match status" value="1"/>
</dbReference>
<evidence type="ECO:0000313" key="9">
    <source>
        <dbReference type="EMBL" id="MCZ3844878.1"/>
    </source>
</evidence>
<gene>
    <name evidence="9" type="ORF">L2422_05000</name>
</gene>
<keyword evidence="6" id="KW-0804">Transcription</keyword>
<keyword evidence="3" id="KW-0805">Transcription regulation</keyword>
<dbReference type="InterPro" id="IPR036388">
    <property type="entry name" value="WH-like_DNA-bd_sf"/>
</dbReference>
<evidence type="ECO:0000256" key="6">
    <source>
        <dbReference type="ARBA" id="ARBA00023163"/>
    </source>
</evidence>
<dbReference type="FunFam" id="1.10.10.10:FF:000018">
    <property type="entry name" value="DNA-binding response regulator ResD"/>
    <property type="match status" value="1"/>
</dbReference>
<dbReference type="GO" id="GO:0005829">
    <property type="term" value="C:cytosol"/>
    <property type="evidence" value="ECO:0007669"/>
    <property type="project" value="TreeGrafter"/>
</dbReference>
<accession>A0AAP3GXS7</accession>
<evidence type="ECO:0000256" key="7">
    <source>
        <dbReference type="PROSITE-ProRule" id="PRU01091"/>
    </source>
</evidence>
<dbReference type="GO" id="GO:0006355">
    <property type="term" value="P:regulation of DNA-templated transcription"/>
    <property type="evidence" value="ECO:0007669"/>
    <property type="project" value="InterPro"/>
</dbReference>
<dbReference type="Pfam" id="PF00486">
    <property type="entry name" value="Trans_reg_C"/>
    <property type="match status" value="1"/>
</dbReference>
<keyword evidence="5" id="KW-0010">Activator</keyword>